<dbReference type="Proteomes" id="UP000005695">
    <property type="component" value="Unassembled WGS sequence"/>
</dbReference>
<comment type="caution">
    <text evidence="3">The sequence shown here is derived from an EMBL/GenBank/DDBJ whole genome shotgun (WGS) entry which is preliminary data.</text>
</comment>
<accession>Q1JZD1</accession>
<name>Q1JZD1_DESA6</name>
<feature type="compositionally biased region" description="Gly residues" evidence="1">
    <location>
        <begin position="116"/>
        <end position="137"/>
    </location>
</feature>
<reference evidence="3" key="1">
    <citation type="submission" date="2006-05" db="EMBL/GenBank/DDBJ databases">
        <title>Annotation of the draft genome assembly of Desulfuromonas acetoxidans DSM 684.</title>
        <authorList>
            <consortium name="US DOE Joint Genome Institute (JGI-ORNL)"/>
            <person name="Larimer F."/>
            <person name="Land M."/>
            <person name="Hauser L."/>
        </authorList>
    </citation>
    <scope>NUCLEOTIDE SEQUENCE [LARGE SCALE GENOMIC DNA]</scope>
    <source>
        <strain evidence="3">DSM 684</strain>
    </source>
</reference>
<dbReference type="RefSeq" id="WP_006000600.1">
    <property type="nucleotide sequence ID" value="NZ_AAEW02000009.1"/>
</dbReference>
<organism evidence="3 4">
    <name type="scientific">Desulfuromonas acetoxidans (strain DSM 684 / 11070)</name>
    <dbReference type="NCBI Taxonomy" id="281689"/>
    <lineage>
        <taxon>Bacteria</taxon>
        <taxon>Pseudomonadati</taxon>
        <taxon>Thermodesulfobacteriota</taxon>
        <taxon>Desulfuromonadia</taxon>
        <taxon>Desulfuromonadales</taxon>
        <taxon>Desulfuromonadaceae</taxon>
        <taxon>Desulfuromonas</taxon>
    </lineage>
</organism>
<evidence type="ECO:0008006" key="5">
    <source>
        <dbReference type="Google" id="ProtNLM"/>
    </source>
</evidence>
<evidence type="ECO:0000313" key="3">
    <source>
        <dbReference type="EMBL" id="EAT15636.1"/>
    </source>
</evidence>
<reference evidence="3" key="2">
    <citation type="submission" date="2006-05" db="EMBL/GenBank/DDBJ databases">
        <title>Sequencing of the draft genome and assembly of Desulfuromonas acetoxidans DSM 684.</title>
        <authorList>
            <consortium name="US DOE Joint Genome Institute (JGI-PGF)"/>
            <person name="Copeland A."/>
            <person name="Lucas S."/>
            <person name="Lapidus A."/>
            <person name="Barry K."/>
            <person name="Detter J.C."/>
            <person name="Glavina del Rio T."/>
            <person name="Hammon N."/>
            <person name="Israni S."/>
            <person name="Dalin E."/>
            <person name="Tice H."/>
            <person name="Bruce D."/>
            <person name="Pitluck S."/>
            <person name="Richardson P."/>
        </authorList>
    </citation>
    <scope>NUCLEOTIDE SEQUENCE [LARGE SCALE GENOMIC DNA]</scope>
    <source>
        <strain evidence="3">DSM 684</strain>
    </source>
</reference>
<proteinExistence type="predicted"/>
<evidence type="ECO:0000256" key="2">
    <source>
        <dbReference type="SAM" id="SignalP"/>
    </source>
</evidence>
<dbReference type="EMBL" id="AAEW02000009">
    <property type="protein sequence ID" value="EAT15636.1"/>
    <property type="molecule type" value="Genomic_DNA"/>
</dbReference>
<sequence>MRIILVVLILMGGVISAQAGEIHGRVMDVDRQKGSVTLEVVDENETTREVTVKAKSIPADIRLGETLQVKTDSGNLRSAVVSGSVKKNLGRGAADNDKTGVRSRLRKAQNGKSHRGGLGAGRGQGHGQGQGQGRGHH</sequence>
<feature type="signal peptide" evidence="2">
    <location>
        <begin position="1"/>
        <end position="19"/>
    </location>
</feature>
<keyword evidence="2" id="KW-0732">Signal</keyword>
<dbReference type="AlphaFoldDB" id="Q1JZD1"/>
<feature type="chain" id="PRO_5004192672" description="DUF5666 domain-containing protein" evidence="2">
    <location>
        <begin position="20"/>
        <end position="137"/>
    </location>
</feature>
<evidence type="ECO:0000256" key="1">
    <source>
        <dbReference type="SAM" id="MobiDB-lite"/>
    </source>
</evidence>
<feature type="region of interest" description="Disordered" evidence="1">
    <location>
        <begin position="87"/>
        <end position="137"/>
    </location>
</feature>
<feature type="compositionally biased region" description="Basic residues" evidence="1">
    <location>
        <begin position="101"/>
        <end position="115"/>
    </location>
</feature>
<keyword evidence="4" id="KW-1185">Reference proteome</keyword>
<protein>
    <recommendedName>
        <fullName evidence="5">DUF5666 domain-containing protein</fullName>
    </recommendedName>
</protein>
<evidence type="ECO:0000313" key="4">
    <source>
        <dbReference type="Proteomes" id="UP000005695"/>
    </source>
</evidence>
<gene>
    <name evidence="3" type="ORF">Dace_1498</name>
</gene>